<feature type="compositionally biased region" description="Basic and acidic residues" evidence="9">
    <location>
        <begin position="16"/>
        <end position="25"/>
    </location>
</feature>
<dbReference type="GO" id="GO:0046983">
    <property type="term" value="F:protein dimerization activity"/>
    <property type="evidence" value="ECO:0007669"/>
    <property type="project" value="InterPro"/>
</dbReference>
<evidence type="ECO:0000256" key="7">
    <source>
        <dbReference type="ARBA" id="ARBA00022840"/>
    </source>
</evidence>
<keyword evidence="4" id="KW-0808">Transferase</keyword>
<feature type="compositionally biased region" description="Basic and acidic residues" evidence="9">
    <location>
        <begin position="32"/>
        <end position="43"/>
    </location>
</feature>
<feature type="domain" description="Signal transduction histidine kinase subgroup 3 dimerisation and phosphoacceptor" evidence="12">
    <location>
        <begin position="238"/>
        <end position="302"/>
    </location>
</feature>
<comment type="catalytic activity">
    <reaction evidence="1">
        <text>ATP + protein L-histidine = ADP + protein N-phospho-L-histidine.</text>
        <dbReference type="EC" id="2.7.13.3"/>
    </reaction>
</comment>
<keyword evidence="10" id="KW-0472">Membrane</keyword>
<evidence type="ECO:0000256" key="8">
    <source>
        <dbReference type="ARBA" id="ARBA00023012"/>
    </source>
</evidence>
<feature type="region of interest" description="Disordered" evidence="9">
    <location>
        <begin position="1"/>
        <end position="58"/>
    </location>
</feature>
<dbReference type="CDD" id="cd16917">
    <property type="entry name" value="HATPase_UhpB-NarQ-NarX-like"/>
    <property type="match status" value="1"/>
</dbReference>
<evidence type="ECO:0000259" key="12">
    <source>
        <dbReference type="Pfam" id="PF07730"/>
    </source>
</evidence>
<dbReference type="Gene3D" id="1.20.5.1930">
    <property type="match status" value="1"/>
</dbReference>
<feature type="transmembrane region" description="Helical" evidence="10">
    <location>
        <begin position="200"/>
        <end position="223"/>
    </location>
</feature>
<evidence type="ECO:0000313" key="14">
    <source>
        <dbReference type="Proteomes" id="UP000596130"/>
    </source>
</evidence>
<evidence type="ECO:0000256" key="10">
    <source>
        <dbReference type="SAM" id="Phobius"/>
    </source>
</evidence>
<dbReference type="EMBL" id="CP065959">
    <property type="protein sequence ID" value="QQC93948.1"/>
    <property type="molecule type" value="Genomic_DNA"/>
</dbReference>
<dbReference type="PANTHER" id="PTHR24421">
    <property type="entry name" value="NITRATE/NITRITE SENSOR PROTEIN NARX-RELATED"/>
    <property type="match status" value="1"/>
</dbReference>
<dbReference type="AlphaFoldDB" id="A0A7T4U2G5"/>
<feature type="transmembrane region" description="Helical" evidence="10">
    <location>
        <begin position="147"/>
        <end position="166"/>
    </location>
</feature>
<keyword evidence="5" id="KW-0547">Nucleotide-binding</keyword>
<dbReference type="EC" id="2.7.13.3" evidence="2"/>
<evidence type="ECO:0000256" key="2">
    <source>
        <dbReference type="ARBA" id="ARBA00012438"/>
    </source>
</evidence>
<keyword evidence="10" id="KW-1133">Transmembrane helix</keyword>
<accession>A0A7T4U2G5</accession>
<proteinExistence type="predicted"/>
<evidence type="ECO:0000256" key="3">
    <source>
        <dbReference type="ARBA" id="ARBA00022553"/>
    </source>
</evidence>
<dbReference type="GO" id="GO:0000155">
    <property type="term" value="F:phosphorelay sensor kinase activity"/>
    <property type="evidence" value="ECO:0007669"/>
    <property type="project" value="InterPro"/>
</dbReference>
<sequence length="457" mass="48708">MVSEPRGPRGPRRQRERGPRRQRERGPRRRREQRELRRVHDAVEAATRANASTDTRGNRPARLLSLTSWVLLVAALAGLVLLDLLAGFYWVQSHGPTKLIGALLAVAAAIASPRLDGERRLPMTACALALVSLCVSVWLHAEMVASSQALGFAEPAALTWLLLVVARQGKPSWVVAAVPVLCVAIVLRPVAVTVRESTTIMALLFALAAVTALGIGLGIRLLMVDRRRQAAALRLEQRTEFARDLHDFVAHHVTGIVVQAQGAQAIADRRPELVPPALRRIEQAGSEALASMRHMVGMLRDADGEVAVTPLAGIGEVRSLVEEFSAMGGARARLDLEGSLDDLPVEVTTTAHRVVMEALTNVRKHAQACTEVRVRVSRSADRLTVQVNDDGRTRHVSHGGYGLKGLAERVDLIGGSVRAGPVTGGGWGVEAMLPVPAAGRSRAGAPSGAALAGTAAS</sequence>
<keyword evidence="10" id="KW-0812">Transmembrane</keyword>
<keyword evidence="7" id="KW-0067">ATP-binding</keyword>
<evidence type="ECO:0000256" key="4">
    <source>
        <dbReference type="ARBA" id="ARBA00022679"/>
    </source>
</evidence>
<feature type="transmembrane region" description="Helical" evidence="10">
    <location>
        <begin position="173"/>
        <end position="194"/>
    </location>
</feature>
<dbReference type="InterPro" id="IPR036890">
    <property type="entry name" value="HATPase_C_sf"/>
</dbReference>
<keyword evidence="8" id="KW-0902">Two-component regulatory system</keyword>
<protein>
    <recommendedName>
        <fullName evidence="2">histidine kinase</fullName>
        <ecNumber evidence="2">2.7.13.3</ecNumber>
    </recommendedName>
</protein>
<keyword evidence="6 13" id="KW-0418">Kinase</keyword>
<reference evidence="13 14" key="1">
    <citation type="submission" date="2020-12" db="EMBL/GenBank/DDBJ databases">
        <title>Identification and biosynthesis of polyene macrolides produced by Streptomyces alfalfae Men-myco-93-63.</title>
        <authorList>
            <person name="Liu D."/>
            <person name="Li Y."/>
            <person name="Liu L."/>
            <person name="Han X."/>
            <person name="Shen F."/>
        </authorList>
    </citation>
    <scope>NUCLEOTIDE SEQUENCE [LARGE SCALE GENOMIC DNA]</scope>
    <source>
        <strain evidence="13 14">Men-myco-93-63</strain>
    </source>
</reference>
<dbReference type="Pfam" id="PF02518">
    <property type="entry name" value="HATPase_c"/>
    <property type="match status" value="1"/>
</dbReference>
<evidence type="ECO:0000313" key="13">
    <source>
        <dbReference type="EMBL" id="QQC93948.1"/>
    </source>
</evidence>
<dbReference type="InterPro" id="IPR003594">
    <property type="entry name" value="HATPase_dom"/>
</dbReference>
<dbReference type="Gene3D" id="3.30.565.10">
    <property type="entry name" value="Histidine kinase-like ATPase, C-terminal domain"/>
    <property type="match status" value="1"/>
</dbReference>
<evidence type="ECO:0000256" key="6">
    <source>
        <dbReference type="ARBA" id="ARBA00022777"/>
    </source>
</evidence>
<dbReference type="Pfam" id="PF07730">
    <property type="entry name" value="HisKA_3"/>
    <property type="match status" value="1"/>
</dbReference>
<dbReference type="InterPro" id="IPR050482">
    <property type="entry name" value="Sensor_HK_TwoCompSys"/>
</dbReference>
<dbReference type="GO" id="GO:0016020">
    <property type="term" value="C:membrane"/>
    <property type="evidence" value="ECO:0007669"/>
    <property type="project" value="InterPro"/>
</dbReference>
<evidence type="ECO:0000259" key="11">
    <source>
        <dbReference type="Pfam" id="PF02518"/>
    </source>
</evidence>
<organism evidence="13 14">
    <name type="scientific">Streptomyces alfalfae</name>
    <dbReference type="NCBI Taxonomy" id="1642299"/>
    <lineage>
        <taxon>Bacteria</taxon>
        <taxon>Bacillati</taxon>
        <taxon>Actinomycetota</taxon>
        <taxon>Actinomycetes</taxon>
        <taxon>Kitasatosporales</taxon>
        <taxon>Streptomycetaceae</taxon>
        <taxon>Streptomyces</taxon>
    </lineage>
</organism>
<dbReference type="PANTHER" id="PTHR24421:SF10">
    <property type="entry name" value="NITRATE_NITRITE SENSOR PROTEIN NARQ"/>
    <property type="match status" value="1"/>
</dbReference>
<name>A0A7T4U2G5_9ACTN</name>
<keyword evidence="3" id="KW-0597">Phosphoprotein</keyword>
<evidence type="ECO:0000256" key="1">
    <source>
        <dbReference type="ARBA" id="ARBA00000085"/>
    </source>
</evidence>
<dbReference type="SUPFAM" id="SSF55874">
    <property type="entry name" value="ATPase domain of HSP90 chaperone/DNA topoisomerase II/histidine kinase"/>
    <property type="match status" value="1"/>
</dbReference>
<dbReference type="Proteomes" id="UP000596130">
    <property type="component" value="Chromosome"/>
</dbReference>
<feature type="domain" description="Histidine kinase/HSP90-like ATPase" evidence="11">
    <location>
        <begin position="349"/>
        <end position="435"/>
    </location>
</feature>
<dbReference type="InterPro" id="IPR011712">
    <property type="entry name" value="Sig_transdc_His_kin_sub3_dim/P"/>
</dbReference>
<gene>
    <name evidence="13" type="ORF">I8755_24105</name>
</gene>
<dbReference type="GO" id="GO:0005524">
    <property type="term" value="F:ATP binding"/>
    <property type="evidence" value="ECO:0007669"/>
    <property type="project" value="UniProtKB-KW"/>
</dbReference>
<evidence type="ECO:0000256" key="9">
    <source>
        <dbReference type="SAM" id="MobiDB-lite"/>
    </source>
</evidence>
<feature type="transmembrane region" description="Helical" evidence="10">
    <location>
        <begin position="69"/>
        <end position="91"/>
    </location>
</feature>
<evidence type="ECO:0000256" key="5">
    <source>
        <dbReference type="ARBA" id="ARBA00022741"/>
    </source>
</evidence>